<dbReference type="InParanoid" id="K3WG41"/>
<keyword evidence="4" id="KW-0521">NADP</keyword>
<evidence type="ECO:0000256" key="5">
    <source>
        <dbReference type="ARBA" id="ARBA00023027"/>
    </source>
</evidence>
<reference evidence="7" key="2">
    <citation type="submission" date="2010-04" db="EMBL/GenBank/DDBJ databases">
        <authorList>
            <person name="Buell R."/>
            <person name="Hamilton J."/>
            <person name="Hostetler J."/>
        </authorList>
    </citation>
    <scope>NUCLEOTIDE SEQUENCE [LARGE SCALE GENOMIC DNA]</scope>
    <source>
        <strain evidence="7">DAOM:BR144</strain>
    </source>
</reference>
<evidence type="ECO:0000256" key="4">
    <source>
        <dbReference type="ARBA" id="ARBA00022857"/>
    </source>
</evidence>
<dbReference type="SUPFAM" id="SSF111331">
    <property type="entry name" value="NAD kinase/diacylglycerol kinase-like"/>
    <property type="match status" value="1"/>
</dbReference>
<dbReference type="eggNOG" id="KOG4180">
    <property type="taxonomic scope" value="Eukaryota"/>
</dbReference>
<dbReference type="Gene3D" id="2.60.200.30">
    <property type="entry name" value="Probable inorganic polyphosphate/atp-NAD kinase, domain 2"/>
    <property type="match status" value="1"/>
</dbReference>
<dbReference type="PROSITE" id="PS00175">
    <property type="entry name" value="PG_MUTASE"/>
    <property type="match status" value="1"/>
</dbReference>
<name>K3WG41_GLOUD</name>
<dbReference type="eggNOG" id="KOG0234">
    <property type="taxonomic scope" value="Eukaryota"/>
</dbReference>
<dbReference type="EMBL" id="GL376567">
    <property type="status" value="NOT_ANNOTATED_CDS"/>
    <property type="molecule type" value="Genomic_DNA"/>
</dbReference>
<dbReference type="InterPro" id="IPR017438">
    <property type="entry name" value="ATP-NAD_kinase_N"/>
</dbReference>
<keyword evidence="5" id="KW-0520">NAD</keyword>
<dbReference type="InterPro" id="IPR013078">
    <property type="entry name" value="His_Pase_superF_clade-1"/>
</dbReference>
<keyword evidence="2" id="KW-0808">Transferase</keyword>
<organism evidence="6 7">
    <name type="scientific">Globisporangium ultimum (strain ATCC 200006 / CBS 805.95 / DAOM BR144)</name>
    <name type="common">Pythium ultimum</name>
    <dbReference type="NCBI Taxonomy" id="431595"/>
    <lineage>
        <taxon>Eukaryota</taxon>
        <taxon>Sar</taxon>
        <taxon>Stramenopiles</taxon>
        <taxon>Oomycota</taxon>
        <taxon>Peronosporomycetes</taxon>
        <taxon>Pythiales</taxon>
        <taxon>Pythiaceae</taxon>
        <taxon>Globisporangium</taxon>
    </lineage>
</organism>
<dbReference type="GO" id="GO:0019674">
    <property type="term" value="P:NAD+ metabolic process"/>
    <property type="evidence" value="ECO:0007669"/>
    <property type="project" value="InterPro"/>
</dbReference>
<keyword evidence="3" id="KW-0418">Kinase</keyword>
<dbReference type="GO" id="GO:0003951">
    <property type="term" value="F:NAD+ kinase activity"/>
    <property type="evidence" value="ECO:0007669"/>
    <property type="project" value="InterPro"/>
</dbReference>
<comment type="similarity">
    <text evidence="1">Belongs to the NAD kinase family.</text>
</comment>
<dbReference type="InterPro" id="IPR029033">
    <property type="entry name" value="His_PPase_superfam"/>
</dbReference>
<protein>
    <submittedName>
        <fullName evidence="6">Uncharacterized protein</fullName>
    </submittedName>
</protein>
<dbReference type="Pfam" id="PF01513">
    <property type="entry name" value="NAD_kinase"/>
    <property type="match status" value="1"/>
</dbReference>
<dbReference type="Pfam" id="PF00300">
    <property type="entry name" value="His_Phos_1"/>
    <property type="match status" value="1"/>
</dbReference>
<dbReference type="CDD" id="cd07067">
    <property type="entry name" value="HP_PGM_like"/>
    <property type="match status" value="1"/>
</dbReference>
<dbReference type="PANTHER" id="PTHR13158:SF5">
    <property type="entry name" value="NAD KINASE 2, MITOCHONDRIAL"/>
    <property type="match status" value="1"/>
</dbReference>
<proteinExistence type="inferred from homology"/>
<evidence type="ECO:0000256" key="1">
    <source>
        <dbReference type="ARBA" id="ARBA00010995"/>
    </source>
</evidence>
<dbReference type="OMA" id="AWHYSAS"/>
<dbReference type="Gene3D" id="3.40.50.1240">
    <property type="entry name" value="Phosphoglycerate mutase-like"/>
    <property type="match status" value="1"/>
</dbReference>
<reference evidence="6" key="3">
    <citation type="submission" date="2015-02" db="UniProtKB">
        <authorList>
            <consortium name="EnsemblProtists"/>
        </authorList>
    </citation>
    <scope>IDENTIFICATION</scope>
    <source>
        <strain evidence="6">DAOM BR144</strain>
    </source>
</reference>
<accession>K3WG41</accession>
<reference evidence="7" key="1">
    <citation type="journal article" date="2010" name="Genome Biol.">
        <title>Genome sequence of the necrotrophic plant pathogen Pythium ultimum reveals original pathogenicity mechanisms and effector repertoire.</title>
        <authorList>
            <person name="Levesque C.A."/>
            <person name="Brouwer H."/>
            <person name="Cano L."/>
            <person name="Hamilton J.P."/>
            <person name="Holt C."/>
            <person name="Huitema E."/>
            <person name="Raffaele S."/>
            <person name="Robideau G.P."/>
            <person name="Thines M."/>
            <person name="Win J."/>
            <person name="Zerillo M.M."/>
            <person name="Beakes G.W."/>
            <person name="Boore J.L."/>
            <person name="Busam D."/>
            <person name="Dumas B."/>
            <person name="Ferriera S."/>
            <person name="Fuerstenberg S.I."/>
            <person name="Gachon C.M."/>
            <person name="Gaulin E."/>
            <person name="Govers F."/>
            <person name="Grenville-Briggs L."/>
            <person name="Horner N."/>
            <person name="Hostetler J."/>
            <person name="Jiang R.H."/>
            <person name="Johnson J."/>
            <person name="Krajaejun T."/>
            <person name="Lin H."/>
            <person name="Meijer H.J."/>
            <person name="Moore B."/>
            <person name="Morris P."/>
            <person name="Phuntmart V."/>
            <person name="Puiu D."/>
            <person name="Shetty J."/>
            <person name="Stajich J.E."/>
            <person name="Tripathy S."/>
            <person name="Wawra S."/>
            <person name="van West P."/>
            <person name="Whitty B.R."/>
            <person name="Coutinho P.M."/>
            <person name="Henrissat B."/>
            <person name="Martin F."/>
            <person name="Thomas P.D."/>
            <person name="Tyler B.M."/>
            <person name="De Vries R.P."/>
            <person name="Kamoun S."/>
            <person name="Yandell M."/>
            <person name="Tisserat N."/>
            <person name="Buell C.R."/>
        </authorList>
    </citation>
    <scope>NUCLEOTIDE SEQUENCE</scope>
    <source>
        <strain evidence="7">DAOM:BR144</strain>
    </source>
</reference>
<evidence type="ECO:0000256" key="2">
    <source>
        <dbReference type="ARBA" id="ARBA00022679"/>
    </source>
</evidence>
<dbReference type="STRING" id="431595.K3WG41"/>
<dbReference type="InterPro" id="IPR001345">
    <property type="entry name" value="PG/BPGM_mutase_AS"/>
</dbReference>
<dbReference type="SMART" id="SM00855">
    <property type="entry name" value="PGAM"/>
    <property type="match status" value="1"/>
</dbReference>
<dbReference type="SUPFAM" id="SSF53254">
    <property type="entry name" value="Phosphoglycerate mutase-like"/>
    <property type="match status" value="1"/>
</dbReference>
<dbReference type="Gene3D" id="3.40.50.10330">
    <property type="entry name" value="Probable inorganic polyphosphate/atp-NAD kinase, domain 1"/>
    <property type="match status" value="1"/>
</dbReference>
<evidence type="ECO:0000256" key="3">
    <source>
        <dbReference type="ARBA" id="ARBA00022777"/>
    </source>
</evidence>
<sequence length="725" mass="82295">MYMSLLRRGACVKRPRRRMASVASIASAAVSAFPPVAAFAQQARGLHHFEAPRLADLVLIRHGESEGNVARQRSIDGDDSLFYGEFQHRHSCNWRLTDRGRRQAAAAGEWLKKNGLVQFDRYLVSEYLRAMETAGRMGLPDAKWYAEMLIRERDWGQMDLMSEQERMIKMQDELRRRDLDRFYYAPPGGESLAAVAQRADRLLCVLHRECADKKAIVVCHGEVMWAMRTRLERMPQDTFHELQESGQMVDQIHNGHILHYTRKDPQTGEMAPYFTHMRSVCPWNEKLSPKGWMKIERPVYDNEMLLAIAERVPRMIVSEEYIEKTYQQTSPRTSAQKKTSFPPVGGISPIDDPSDADIHTTNAAGEVVYPPVLLPARPLLNLRKVVVVNKTSRFQHECELHGNTGEALRKQMSMRGFVYDRLKASHDHHIAAVEDITSSLKEKGIEVKVVPANQLTHEAIEGSDMVFSAGGDGTFLKAASFVNTPIPVAGINTDPARSEGNLCCYKVDNVCNRFGYALDRLLEGNFQWRLRNRIRVGMVNQDGYWYELPRYALNEVFIAESDASRPSHYNIGVDQHQRESQRSSGIIVCTGTGSSAWHYSASQIYREQVAKVLEAMNHTHTNETVTELTEAFNKENIFPEDSLDMGFVCREPIINATFGDIRFRRGKVRRVSMRSLGWDMKVNLDGLYSVPLDYGVQAVMKIVDEPKYVLRTVDFSPLPGSSSST</sequence>
<dbReference type="EnsemblProtists" id="PYU1_T003932">
    <property type="protein sequence ID" value="PYU1_T003932"/>
    <property type="gene ID" value="PYU1_G003922"/>
</dbReference>
<evidence type="ECO:0000313" key="6">
    <source>
        <dbReference type="EnsemblProtists" id="PYU1_T003932"/>
    </source>
</evidence>
<dbReference type="VEuPathDB" id="FungiDB:PYU1_G003922"/>
<dbReference type="AlphaFoldDB" id="K3WG41"/>
<keyword evidence="7" id="KW-1185">Reference proteome</keyword>
<dbReference type="PANTHER" id="PTHR13158">
    <property type="match status" value="1"/>
</dbReference>
<dbReference type="GO" id="GO:0005739">
    <property type="term" value="C:mitochondrion"/>
    <property type="evidence" value="ECO:0007669"/>
    <property type="project" value="TreeGrafter"/>
</dbReference>
<dbReference type="InterPro" id="IPR002504">
    <property type="entry name" value="NADK"/>
</dbReference>
<dbReference type="InterPro" id="IPR016064">
    <property type="entry name" value="NAD/diacylglycerol_kinase_sf"/>
</dbReference>
<dbReference type="Proteomes" id="UP000019132">
    <property type="component" value="Unassembled WGS sequence"/>
</dbReference>
<dbReference type="HOGENOM" id="CLU_400895_0_0_1"/>
<evidence type="ECO:0000313" key="7">
    <source>
        <dbReference type="Proteomes" id="UP000019132"/>
    </source>
</evidence>
<dbReference type="InterPro" id="IPR017437">
    <property type="entry name" value="ATP-NAD_kinase_PpnK-typ_C"/>
</dbReference>
<dbReference type="GO" id="GO:0006741">
    <property type="term" value="P:NADP+ biosynthetic process"/>
    <property type="evidence" value="ECO:0007669"/>
    <property type="project" value="InterPro"/>
</dbReference>